<dbReference type="InterPro" id="IPR050796">
    <property type="entry name" value="SCF_F-box_component"/>
</dbReference>
<evidence type="ECO:0000313" key="3">
    <source>
        <dbReference type="RefSeq" id="XP_039140429.1"/>
    </source>
</evidence>
<dbReference type="Pfam" id="PF00646">
    <property type="entry name" value="F-box"/>
    <property type="match status" value="1"/>
</dbReference>
<protein>
    <submittedName>
        <fullName evidence="3">Uncharacterized protein LOC120277638</fullName>
    </submittedName>
</protein>
<dbReference type="GeneID" id="120277638"/>
<dbReference type="InterPro" id="IPR006527">
    <property type="entry name" value="F-box-assoc_dom_typ1"/>
</dbReference>
<organism evidence="2 3">
    <name type="scientific">Dioscorea cayennensis subsp. rotundata</name>
    <name type="common">White Guinea yam</name>
    <name type="synonym">Dioscorea rotundata</name>
    <dbReference type="NCBI Taxonomy" id="55577"/>
    <lineage>
        <taxon>Eukaryota</taxon>
        <taxon>Viridiplantae</taxon>
        <taxon>Streptophyta</taxon>
        <taxon>Embryophyta</taxon>
        <taxon>Tracheophyta</taxon>
        <taxon>Spermatophyta</taxon>
        <taxon>Magnoliopsida</taxon>
        <taxon>Liliopsida</taxon>
        <taxon>Dioscoreales</taxon>
        <taxon>Dioscoreaceae</taxon>
        <taxon>Dioscorea</taxon>
    </lineage>
</organism>
<feature type="domain" description="F-box" evidence="1">
    <location>
        <begin position="1"/>
        <end position="42"/>
    </location>
</feature>
<dbReference type="PANTHER" id="PTHR31672">
    <property type="entry name" value="BNACNNG10540D PROTEIN"/>
    <property type="match status" value="1"/>
</dbReference>
<accession>A0AB40CQL0</accession>
<evidence type="ECO:0000313" key="2">
    <source>
        <dbReference type="Proteomes" id="UP001515500"/>
    </source>
</evidence>
<dbReference type="PANTHER" id="PTHR31672:SF13">
    <property type="entry name" value="F-BOX PROTEIN CPR30-LIKE"/>
    <property type="match status" value="1"/>
</dbReference>
<dbReference type="Proteomes" id="UP001515500">
    <property type="component" value="Chromosome 15"/>
</dbReference>
<dbReference type="InterPro" id="IPR001810">
    <property type="entry name" value="F-box_dom"/>
</dbReference>
<dbReference type="AlphaFoldDB" id="A0AB40CQL0"/>
<evidence type="ECO:0000259" key="1">
    <source>
        <dbReference type="PROSITE" id="PS50181"/>
    </source>
</evidence>
<dbReference type="PROSITE" id="PS50181">
    <property type="entry name" value="FBOX"/>
    <property type="match status" value="1"/>
</dbReference>
<dbReference type="SMART" id="SM00256">
    <property type="entry name" value="FBOX"/>
    <property type="match status" value="1"/>
</dbReference>
<keyword evidence="2" id="KW-1185">Reference proteome</keyword>
<name>A0AB40CQL0_DIOCR</name>
<dbReference type="Pfam" id="PF07734">
    <property type="entry name" value="FBA_1"/>
    <property type="match status" value="1"/>
</dbReference>
<gene>
    <name evidence="3" type="primary">LOC120277638</name>
</gene>
<proteinExistence type="predicted"/>
<dbReference type="InterPro" id="IPR036047">
    <property type="entry name" value="F-box-like_dom_sf"/>
</dbReference>
<reference evidence="3" key="1">
    <citation type="submission" date="2025-08" db="UniProtKB">
        <authorList>
            <consortium name="RefSeq"/>
        </authorList>
    </citation>
    <scope>IDENTIFICATION</scope>
</reference>
<sequence>MNLPNDCLMEILSWLPAKKTIILKTVNKNFFHLISNSFFNALQARHVKSTNAGILMNRHGWRYISEVLFFDQASNVPPDSMKILSRKMQNLLGSFNGLIFFEGNDYRLYVFNPVTKTIAEIPSPPNVQLHINATLFSRAMCVSSDNGEEFEMIFIARKKNLVTKPHLEEEEEEPFYFTFECMSYSSKYMSWEYIAEIDLGERNIIAEDPVFVNGYIYFLSTTAATDTTSVHPYILAFHVDKRKSEFVPLPEQVQKLDGDSYEVRIAPSSNNNTDGQLCLIQYIKKERVVVWVMMCHSSASSSSSSSSSLSSQGFWRKVHEVDIITLGLGEVDIMTLRFGEDRDKEIGNYILIDGKLLVFSVSMYIYTYDFVEGSLNKVGKHKQGERPRLNPYANTLHSCGKFEQQI</sequence>
<dbReference type="RefSeq" id="XP_039140429.1">
    <property type="nucleotide sequence ID" value="XM_039284495.1"/>
</dbReference>
<dbReference type="SUPFAM" id="SSF81383">
    <property type="entry name" value="F-box domain"/>
    <property type="match status" value="1"/>
</dbReference>